<evidence type="ECO:0000256" key="5">
    <source>
        <dbReference type="ARBA" id="ARBA00023163"/>
    </source>
</evidence>
<dbReference type="InterPro" id="IPR011605">
    <property type="entry name" value="NusB_fam"/>
</dbReference>
<keyword evidence="9" id="KW-1185">Reference proteome</keyword>
<keyword evidence="5 6" id="KW-0804">Transcription</keyword>
<dbReference type="OrthoDB" id="9811381at2"/>
<evidence type="ECO:0000256" key="1">
    <source>
        <dbReference type="ARBA" id="ARBA00005952"/>
    </source>
</evidence>
<organism evidence="8 9">
    <name type="scientific">Ruminiclostridium herbifermentans</name>
    <dbReference type="NCBI Taxonomy" id="2488810"/>
    <lineage>
        <taxon>Bacteria</taxon>
        <taxon>Bacillati</taxon>
        <taxon>Bacillota</taxon>
        <taxon>Clostridia</taxon>
        <taxon>Eubacteriales</taxon>
        <taxon>Oscillospiraceae</taxon>
        <taxon>Ruminiclostridium</taxon>
    </lineage>
</organism>
<feature type="domain" description="NusB/RsmB/TIM44" evidence="7">
    <location>
        <begin position="5"/>
        <end position="130"/>
    </location>
</feature>
<dbReference type="PANTHER" id="PTHR11078:SF3">
    <property type="entry name" value="ANTITERMINATION NUSB DOMAIN-CONTAINING PROTEIN"/>
    <property type="match status" value="1"/>
</dbReference>
<dbReference type="Proteomes" id="UP000306409">
    <property type="component" value="Chromosome"/>
</dbReference>
<dbReference type="NCBIfam" id="TIGR01951">
    <property type="entry name" value="nusB"/>
    <property type="match status" value="1"/>
</dbReference>
<dbReference type="GO" id="GO:0005829">
    <property type="term" value="C:cytosol"/>
    <property type="evidence" value="ECO:0007669"/>
    <property type="project" value="TreeGrafter"/>
</dbReference>
<keyword evidence="3 6" id="KW-0694">RNA-binding</keyword>
<evidence type="ECO:0000259" key="7">
    <source>
        <dbReference type="Pfam" id="PF01029"/>
    </source>
</evidence>
<dbReference type="PANTHER" id="PTHR11078">
    <property type="entry name" value="N UTILIZATION SUBSTANCE PROTEIN B-RELATED"/>
    <property type="match status" value="1"/>
</dbReference>
<gene>
    <name evidence="6 8" type="primary">nusB</name>
    <name evidence="8" type="ORF">EHE19_011275</name>
</gene>
<comment type="similarity">
    <text evidence="1 6">Belongs to the NusB family.</text>
</comment>
<keyword evidence="4 6" id="KW-0805">Transcription regulation</keyword>
<accession>A0A4U7JM33</accession>
<evidence type="ECO:0000256" key="4">
    <source>
        <dbReference type="ARBA" id="ARBA00023015"/>
    </source>
</evidence>
<dbReference type="SUPFAM" id="SSF48013">
    <property type="entry name" value="NusB-like"/>
    <property type="match status" value="1"/>
</dbReference>
<dbReference type="RefSeq" id="WP_137695846.1">
    <property type="nucleotide sequence ID" value="NZ_CP061336.1"/>
</dbReference>
<evidence type="ECO:0000256" key="6">
    <source>
        <dbReference type="HAMAP-Rule" id="MF_00073"/>
    </source>
</evidence>
<dbReference type="GO" id="GO:0006353">
    <property type="term" value="P:DNA-templated transcription termination"/>
    <property type="evidence" value="ECO:0007669"/>
    <property type="project" value="UniProtKB-UniRule"/>
</dbReference>
<comment type="function">
    <text evidence="6">Involved in transcription antitermination. Required for transcription of ribosomal RNA (rRNA) genes. Binds specifically to the boxA antiterminator sequence of the ribosomal RNA (rrn) operons.</text>
</comment>
<evidence type="ECO:0000256" key="2">
    <source>
        <dbReference type="ARBA" id="ARBA00022814"/>
    </source>
</evidence>
<dbReference type="KEGG" id="rher:EHE19_011275"/>
<evidence type="ECO:0000313" key="9">
    <source>
        <dbReference type="Proteomes" id="UP000306409"/>
    </source>
</evidence>
<reference evidence="8 9" key="1">
    <citation type="submission" date="2020-09" db="EMBL/GenBank/DDBJ databases">
        <title>Characterization and genome sequencing of Ruminiclostridium sp. nov. MA18.</title>
        <authorList>
            <person name="Rettenmaier R."/>
            <person name="Kowollik M.-L."/>
            <person name="Liebl W."/>
            <person name="Zverlov V."/>
        </authorList>
    </citation>
    <scope>NUCLEOTIDE SEQUENCE [LARGE SCALE GENOMIC DNA]</scope>
    <source>
        <strain evidence="8 9">MA18</strain>
    </source>
</reference>
<keyword evidence="2 6" id="KW-0889">Transcription antitermination</keyword>
<dbReference type="GO" id="GO:0003723">
    <property type="term" value="F:RNA binding"/>
    <property type="evidence" value="ECO:0007669"/>
    <property type="project" value="UniProtKB-UniRule"/>
</dbReference>
<proteinExistence type="inferred from homology"/>
<dbReference type="GO" id="GO:0031564">
    <property type="term" value="P:transcription antitermination"/>
    <property type="evidence" value="ECO:0007669"/>
    <property type="project" value="UniProtKB-KW"/>
</dbReference>
<sequence length="151" mass="17065">MGRRASRETAMKLLYQMEIQKSDKSEQIEMALEDGNFTENDQKYIRSIIDGVNEKINIIDSIIEKNAMGWKINRLSKIDLSILRIGIYEILYREDIPFSVSVNEAVELAKKYSNEDAGSFVNGLLGKVTKEDANAESALKDQSVKDNASLK</sequence>
<dbReference type="InterPro" id="IPR035926">
    <property type="entry name" value="NusB-like_sf"/>
</dbReference>
<dbReference type="HAMAP" id="MF_00073">
    <property type="entry name" value="NusB"/>
    <property type="match status" value="1"/>
</dbReference>
<dbReference type="Pfam" id="PF01029">
    <property type="entry name" value="NusB"/>
    <property type="match status" value="1"/>
</dbReference>
<dbReference type="InterPro" id="IPR006027">
    <property type="entry name" value="NusB_RsmB_TIM44"/>
</dbReference>
<protein>
    <recommendedName>
        <fullName evidence="6">Transcription antitermination protein NusB</fullName>
    </recommendedName>
    <alternativeName>
        <fullName evidence="6">Antitermination factor NusB</fullName>
    </alternativeName>
</protein>
<dbReference type="Gene3D" id="1.10.940.10">
    <property type="entry name" value="NusB-like"/>
    <property type="match status" value="1"/>
</dbReference>
<evidence type="ECO:0000256" key="3">
    <source>
        <dbReference type="ARBA" id="ARBA00022884"/>
    </source>
</evidence>
<name>A0A4U7JM33_9FIRM</name>
<dbReference type="AlphaFoldDB" id="A0A4U7JM33"/>
<dbReference type="EMBL" id="CP061336">
    <property type="protein sequence ID" value="QNU65509.1"/>
    <property type="molecule type" value="Genomic_DNA"/>
</dbReference>
<evidence type="ECO:0000313" key="8">
    <source>
        <dbReference type="EMBL" id="QNU65509.1"/>
    </source>
</evidence>